<reference evidence="1 2" key="1">
    <citation type="submission" date="2021-05" db="EMBL/GenBank/DDBJ databases">
        <title>Genome Assembly of Synthetic Allotetraploid Brassica napus Reveals Homoeologous Exchanges between Subgenomes.</title>
        <authorList>
            <person name="Davis J.T."/>
        </authorList>
    </citation>
    <scope>NUCLEOTIDE SEQUENCE [LARGE SCALE GENOMIC DNA]</scope>
    <source>
        <strain evidence="2">cv. Da-Ae</strain>
        <tissue evidence="1">Seedling</tissue>
    </source>
</reference>
<dbReference type="Proteomes" id="UP000824890">
    <property type="component" value="Unassembled WGS sequence"/>
</dbReference>
<organism evidence="1 2">
    <name type="scientific">Brassica napus</name>
    <name type="common">Rape</name>
    <dbReference type="NCBI Taxonomy" id="3708"/>
    <lineage>
        <taxon>Eukaryota</taxon>
        <taxon>Viridiplantae</taxon>
        <taxon>Streptophyta</taxon>
        <taxon>Embryophyta</taxon>
        <taxon>Tracheophyta</taxon>
        <taxon>Spermatophyta</taxon>
        <taxon>Magnoliopsida</taxon>
        <taxon>eudicotyledons</taxon>
        <taxon>Gunneridae</taxon>
        <taxon>Pentapetalae</taxon>
        <taxon>rosids</taxon>
        <taxon>malvids</taxon>
        <taxon>Brassicales</taxon>
        <taxon>Brassicaceae</taxon>
        <taxon>Brassiceae</taxon>
        <taxon>Brassica</taxon>
    </lineage>
</organism>
<accession>A0ABQ8C0J2</accession>
<proteinExistence type="predicted"/>
<sequence length="77" mass="8531">MEVLYGFDPMKTVRPDEFASPYSATSIISIANIDDNQTRCSLSILTEFTVLILLNKTIATTRDVLCGLSTDGTRRDN</sequence>
<evidence type="ECO:0000313" key="2">
    <source>
        <dbReference type="Proteomes" id="UP000824890"/>
    </source>
</evidence>
<comment type="caution">
    <text evidence="1">The sequence shown here is derived from an EMBL/GenBank/DDBJ whole genome shotgun (WGS) entry which is preliminary data.</text>
</comment>
<evidence type="ECO:0000313" key="1">
    <source>
        <dbReference type="EMBL" id="KAH0910579.1"/>
    </source>
</evidence>
<keyword evidence="2" id="KW-1185">Reference proteome</keyword>
<gene>
    <name evidence="1" type="ORF">HID58_033900</name>
</gene>
<name>A0ABQ8C0J2_BRANA</name>
<protein>
    <submittedName>
        <fullName evidence="1">Uncharacterized protein</fullName>
    </submittedName>
</protein>
<dbReference type="EMBL" id="JAGKQM010000009">
    <property type="protein sequence ID" value="KAH0910579.1"/>
    <property type="molecule type" value="Genomic_DNA"/>
</dbReference>